<keyword evidence="2" id="KW-0813">Transport</keyword>
<evidence type="ECO:0000313" key="10">
    <source>
        <dbReference type="Proteomes" id="UP001172155"/>
    </source>
</evidence>
<comment type="caution">
    <text evidence="9">The sequence shown here is derived from an EMBL/GenBank/DDBJ whole genome shotgun (WGS) entry which is preliminary data.</text>
</comment>
<feature type="transmembrane region" description="Helical" evidence="7">
    <location>
        <begin position="103"/>
        <end position="123"/>
    </location>
</feature>
<name>A0AA40BTH4_9PEZI</name>
<dbReference type="Pfam" id="PF07690">
    <property type="entry name" value="MFS_1"/>
    <property type="match status" value="1"/>
</dbReference>
<gene>
    <name evidence="9" type="ORF">B0T18DRAFT_392925</name>
</gene>
<feature type="transmembrane region" description="Helical" evidence="7">
    <location>
        <begin position="130"/>
        <end position="150"/>
    </location>
</feature>
<dbReference type="FunFam" id="1.20.1250.20:FF:000013">
    <property type="entry name" value="MFS general substrate transporter"/>
    <property type="match status" value="1"/>
</dbReference>
<dbReference type="GO" id="GO:0022857">
    <property type="term" value="F:transmembrane transporter activity"/>
    <property type="evidence" value="ECO:0007669"/>
    <property type="project" value="InterPro"/>
</dbReference>
<dbReference type="InterPro" id="IPR011701">
    <property type="entry name" value="MFS"/>
</dbReference>
<feature type="transmembrane region" description="Helical" evidence="7">
    <location>
        <begin position="417"/>
        <end position="438"/>
    </location>
</feature>
<dbReference type="SUPFAM" id="SSF103473">
    <property type="entry name" value="MFS general substrate transporter"/>
    <property type="match status" value="1"/>
</dbReference>
<dbReference type="AlphaFoldDB" id="A0AA40BTH4"/>
<feature type="transmembrane region" description="Helical" evidence="7">
    <location>
        <begin position="450"/>
        <end position="470"/>
    </location>
</feature>
<evidence type="ECO:0000256" key="7">
    <source>
        <dbReference type="SAM" id="Phobius"/>
    </source>
</evidence>
<keyword evidence="3 7" id="KW-0812">Transmembrane</keyword>
<evidence type="ECO:0000256" key="5">
    <source>
        <dbReference type="ARBA" id="ARBA00023136"/>
    </source>
</evidence>
<evidence type="ECO:0000256" key="3">
    <source>
        <dbReference type="ARBA" id="ARBA00022692"/>
    </source>
</evidence>
<feature type="domain" description="Major facilitator superfamily (MFS) profile" evidence="8">
    <location>
        <begin position="64"/>
        <end position="478"/>
    </location>
</feature>
<dbReference type="PANTHER" id="PTHR43791">
    <property type="entry name" value="PERMEASE-RELATED"/>
    <property type="match status" value="1"/>
</dbReference>
<feature type="transmembrane region" description="Helical" evidence="7">
    <location>
        <begin position="156"/>
        <end position="180"/>
    </location>
</feature>
<protein>
    <submittedName>
        <fullName evidence="9">Major facilitator superfamily domain-containing protein</fullName>
    </submittedName>
</protein>
<feature type="transmembrane region" description="Helical" evidence="7">
    <location>
        <begin position="294"/>
        <end position="314"/>
    </location>
</feature>
<evidence type="ECO:0000256" key="1">
    <source>
        <dbReference type="ARBA" id="ARBA00004141"/>
    </source>
</evidence>
<dbReference type="Proteomes" id="UP001172155">
    <property type="component" value="Unassembled WGS sequence"/>
</dbReference>
<sequence length="510" mass="56109">MSSEKAEAAARASHDNSDVGTREKTDVVHAGANQNPWAAKFEAQDEAERAADEKRLLRKIDLHLLPFLIVMYLLNFLDRANLAQARQGTLEADLNMTKTDFNFATSIFFAAYLLMQLPSNLLITRVRPSIYLTSAMALWGLVSGCTALATKFSHLIAIRVILGVVEAPFFPGAVFLMSSWYTRAELTRRMSLFYSGNALANMFGGIIGAAVLGNMEGSLGISGWKWLFIIEGAVTVAFAIFASFFLPDYPTTTRWLSEEESARAAWRLLADINEPDAPLSIWGGLKLALLDYRLYLFVLLQHLSLLSQTFQYFFPSIVQTLGYGKIQTLWLTVPVWFGTFLVSVAVTFSSAKTNDRSLHIFVLMLIAAIGNAIATGTTVLGARFFAMFLMPMGAVPAYQILLSWISNSFPRPAVKRSSALAIANMIGNTASIYGSYMYPSSDAPQYIPGGSANAVVCLLVGALAIGLRYVHVWENKKLEKAEVEDRANAENGIVADATVDRRVAGFRYIY</sequence>
<feature type="transmembrane region" description="Helical" evidence="7">
    <location>
        <begin position="326"/>
        <end position="348"/>
    </location>
</feature>
<organism evidence="9 10">
    <name type="scientific">Schizothecium vesticola</name>
    <dbReference type="NCBI Taxonomy" id="314040"/>
    <lineage>
        <taxon>Eukaryota</taxon>
        <taxon>Fungi</taxon>
        <taxon>Dikarya</taxon>
        <taxon>Ascomycota</taxon>
        <taxon>Pezizomycotina</taxon>
        <taxon>Sordariomycetes</taxon>
        <taxon>Sordariomycetidae</taxon>
        <taxon>Sordariales</taxon>
        <taxon>Schizotheciaceae</taxon>
        <taxon>Schizothecium</taxon>
    </lineage>
</organism>
<reference evidence="9" key="1">
    <citation type="submission" date="2023-06" db="EMBL/GenBank/DDBJ databases">
        <title>Genome-scale phylogeny and comparative genomics of the fungal order Sordariales.</title>
        <authorList>
            <consortium name="Lawrence Berkeley National Laboratory"/>
            <person name="Hensen N."/>
            <person name="Bonometti L."/>
            <person name="Westerberg I."/>
            <person name="Brannstrom I.O."/>
            <person name="Guillou S."/>
            <person name="Cros-Aarteil S."/>
            <person name="Calhoun S."/>
            <person name="Haridas S."/>
            <person name="Kuo A."/>
            <person name="Mondo S."/>
            <person name="Pangilinan J."/>
            <person name="Riley R."/>
            <person name="LaButti K."/>
            <person name="Andreopoulos B."/>
            <person name="Lipzen A."/>
            <person name="Chen C."/>
            <person name="Yanf M."/>
            <person name="Daum C."/>
            <person name="Ng V."/>
            <person name="Clum A."/>
            <person name="Steindorff A."/>
            <person name="Ohm R."/>
            <person name="Martin F."/>
            <person name="Silar P."/>
            <person name="Natvig D."/>
            <person name="Lalanne C."/>
            <person name="Gautier V."/>
            <person name="Ament-velasquez S.L."/>
            <person name="Kruys A."/>
            <person name="Hutchinson M.I."/>
            <person name="Powell A.J."/>
            <person name="Barry K."/>
            <person name="Miller A.N."/>
            <person name="Grigoriev I.V."/>
            <person name="Debuchy R."/>
            <person name="Gladieux P."/>
            <person name="Thoren M.H."/>
            <person name="Johannesson H."/>
        </authorList>
    </citation>
    <scope>NUCLEOTIDE SEQUENCE</scope>
    <source>
        <strain evidence="9">SMH3187-1</strain>
    </source>
</reference>
<keyword evidence="5 7" id="KW-0472">Membrane</keyword>
<dbReference type="EMBL" id="JAUKUD010000006">
    <property type="protein sequence ID" value="KAK0740025.1"/>
    <property type="molecule type" value="Genomic_DNA"/>
</dbReference>
<keyword evidence="10" id="KW-1185">Reference proteome</keyword>
<comment type="subcellular location">
    <subcellularLocation>
        <location evidence="1">Membrane</location>
        <topology evidence="1">Multi-pass membrane protein</topology>
    </subcellularLocation>
</comment>
<evidence type="ECO:0000256" key="2">
    <source>
        <dbReference type="ARBA" id="ARBA00022448"/>
    </source>
</evidence>
<proteinExistence type="predicted"/>
<feature type="transmembrane region" description="Helical" evidence="7">
    <location>
        <begin position="360"/>
        <end position="379"/>
    </location>
</feature>
<evidence type="ECO:0000256" key="4">
    <source>
        <dbReference type="ARBA" id="ARBA00022989"/>
    </source>
</evidence>
<evidence type="ECO:0000313" key="9">
    <source>
        <dbReference type="EMBL" id="KAK0740025.1"/>
    </source>
</evidence>
<evidence type="ECO:0000256" key="6">
    <source>
        <dbReference type="SAM" id="MobiDB-lite"/>
    </source>
</evidence>
<dbReference type="GO" id="GO:0016020">
    <property type="term" value="C:membrane"/>
    <property type="evidence" value="ECO:0007669"/>
    <property type="project" value="UniProtKB-SubCell"/>
</dbReference>
<feature type="transmembrane region" description="Helical" evidence="7">
    <location>
        <begin position="192"/>
        <end position="212"/>
    </location>
</feature>
<dbReference type="PROSITE" id="PS50850">
    <property type="entry name" value="MFS"/>
    <property type="match status" value="1"/>
</dbReference>
<dbReference type="PANTHER" id="PTHR43791:SF20">
    <property type="entry name" value="TRANSPORTER, PUTATIVE (AFU_ORTHOLOGUE AFUA_3G14670)-RELATED"/>
    <property type="match status" value="1"/>
</dbReference>
<keyword evidence="4 7" id="KW-1133">Transmembrane helix</keyword>
<dbReference type="FunFam" id="1.20.1250.20:FF:000057">
    <property type="entry name" value="MFS general substrate transporter"/>
    <property type="match status" value="1"/>
</dbReference>
<dbReference type="InterPro" id="IPR020846">
    <property type="entry name" value="MFS_dom"/>
</dbReference>
<accession>A0AA40BTH4</accession>
<evidence type="ECO:0000259" key="8">
    <source>
        <dbReference type="PROSITE" id="PS50850"/>
    </source>
</evidence>
<feature type="transmembrane region" description="Helical" evidence="7">
    <location>
        <begin position="224"/>
        <end position="246"/>
    </location>
</feature>
<feature type="transmembrane region" description="Helical" evidence="7">
    <location>
        <begin position="64"/>
        <end position="83"/>
    </location>
</feature>
<feature type="transmembrane region" description="Helical" evidence="7">
    <location>
        <begin position="385"/>
        <end position="405"/>
    </location>
</feature>
<dbReference type="InterPro" id="IPR036259">
    <property type="entry name" value="MFS_trans_sf"/>
</dbReference>
<dbReference type="Gene3D" id="1.20.1250.20">
    <property type="entry name" value="MFS general substrate transporter like domains"/>
    <property type="match status" value="2"/>
</dbReference>
<feature type="region of interest" description="Disordered" evidence="6">
    <location>
        <begin position="1"/>
        <end position="27"/>
    </location>
</feature>